<feature type="transmembrane region" description="Helical" evidence="7">
    <location>
        <begin position="105"/>
        <end position="123"/>
    </location>
</feature>
<dbReference type="Gene3D" id="1.20.1250.20">
    <property type="entry name" value="MFS general substrate transporter like domains"/>
    <property type="match status" value="1"/>
</dbReference>
<evidence type="ECO:0000313" key="10">
    <source>
        <dbReference type="Proteomes" id="UP000326912"/>
    </source>
</evidence>
<dbReference type="PANTHER" id="PTHR23517">
    <property type="entry name" value="RESISTANCE PROTEIN MDTM, PUTATIVE-RELATED-RELATED"/>
    <property type="match status" value="1"/>
</dbReference>
<dbReference type="AlphaFoldDB" id="A0A5J4KRG2"/>
<dbReference type="Gene3D" id="1.20.1720.10">
    <property type="entry name" value="Multidrug resistance protein D"/>
    <property type="match status" value="1"/>
</dbReference>
<dbReference type="GO" id="GO:0005886">
    <property type="term" value="C:plasma membrane"/>
    <property type="evidence" value="ECO:0007669"/>
    <property type="project" value="UniProtKB-SubCell"/>
</dbReference>
<dbReference type="PRINTS" id="PR01035">
    <property type="entry name" value="TCRTETA"/>
</dbReference>
<evidence type="ECO:0000256" key="2">
    <source>
        <dbReference type="ARBA" id="ARBA00022448"/>
    </source>
</evidence>
<accession>A0A5J4KRG2</accession>
<comment type="caution">
    <text evidence="9">The sequence shown here is derived from an EMBL/GenBank/DDBJ whole genome shotgun (WGS) entry which is preliminary data.</text>
</comment>
<feature type="transmembrane region" description="Helical" evidence="7">
    <location>
        <begin position="320"/>
        <end position="338"/>
    </location>
</feature>
<keyword evidence="2" id="KW-0813">Transport</keyword>
<keyword evidence="5 7" id="KW-1133">Transmembrane helix</keyword>
<feature type="transmembrane region" description="Helical" evidence="7">
    <location>
        <begin position="40"/>
        <end position="61"/>
    </location>
</feature>
<evidence type="ECO:0000256" key="5">
    <source>
        <dbReference type="ARBA" id="ARBA00022989"/>
    </source>
</evidence>
<feature type="transmembrane region" description="Helical" evidence="7">
    <location>
        <begin position="129"/>
        <end position="151"/>
    </location>
</feature>
<dbReference type="CDD" id="cd17325">
    <property type="entry name" value="MFS_MdtG_SLC18_like"/>
    <property type="match status" value="1"/>
</dbReference>
<feature type="transmembrane region" description="Helical" evidence="7">
    <location>
        <begin position="408"/>
        <end position="428"/>
    </location>
</feature>
<dbReference type="RefSeq" id="WP_151759545.1">
    <property type="nucleotide sequence ID" value="NZ_BKZW01000005.1"/>
</dbReference>
<feature type="transmembrane region" description="Helical" evidence="7">
    <location>
        <begin position="379"/>
        <end position="396"/>
    </location>
</feature>
<dbReference type="InterPro" id="IPR001958">
    <property type="entry name" value="Tet-R_TetA/multi-R_MdtG-like"/>
</dbReference>
<keyword evidence="6 7" id="KW-0472">Membrane</keyword>
<gene>
    <name evidence="9" type="ORF">KDW_61260</name>
</gene>
<evidence type="ECO:0000256" key="6">
    <source>
        <dbReference type="ARBA" id="ARBA00023136"/>
    </source>
</evidence>
<evidence type="ECO:0000256" key="3">
    <source>
        <dbReference type="ARBA" id="ARBA00022475"/>
    </source>
</evidence>
<feature type="transmembrane region" description="Helical" evidence="7">
    <location>
        <begin position="250"/>
        <end position="270"/>
    </location>
</feature>
<name>A0A5J4KRG2_9CHLR</name>
<feature type="transmembrane region" description="Helical" evidence="7">
    <location>
        <begin position="344"/>
        <end position="367"/>
    </location>
</feature>
<dbReference type="InterPro" id="IPR050171">
    <property type="entry name" value="MFS_Transporters"/>
</dbReference>
<dbReference type="SUPFAM" id="SSF103473">
    <property type="entry name" value="MFS general substrate transporter"/>
    <property type="match status" value="1"/>
</dbReference>
<protein>
    <submittedName>
        <fullName evidence="9">Tetracycline resistance MFS efflux pump</fullName>
    </submittedName>
</protein>
<feature type="transmembrane region" description="Helical" evidence="7">
    <location>
        <begin position="195"/>
        <end position="213"/>
    </location>
</feature>
<feature type="transmembrane region" description="Helical" evidence="7">
    <location>
        <begin position="290"/>
        <end position="308"/>
    </location>
</feature>
<evidence type="ECO:0000256" key="7">
    <source>
        <dbReference type="SAM" id="Phobius"/>
    </source>
</evidence>
<proteinExistence type="predicted"/>
<keyword evidence="3" id="KW-1003">Cell membrane</keyword>
<feature type="domain" description="Major facilitator superfamily (MFS) profile" evidence="8">
    <location>
        <begin position="39"/>
        <end position="432"/>
    </location>
</feature>
<evidence type="ECO:0000313" key="9">
    <source>
        <dbReference type="EMBL" id="GER91964.1"/>
    </source>
</evidence>
<dbReference type="Pfam" id="PF07690">
    <property type="entry name" value="MFS_1"/>
    <property type="match status" value="1"/>
</dbReference>
<feature type="transmembrane region" description="Helical" evidence="7">
    <location>
        <begin position="81"/>
        <end position="98"/>
    </location>
</feature>
<reference evidence="9 10" key="1">
    <citation type="submission" date="2019-10" db="EMBL/GenBank/DDBJ databases">
        <title>Dictyobacter vulcani sp. nov., within the class Ktedonobacteria, isolated from soil of volcanic Mt. Zao.</title>
        <authorList>
            <person name="Zheng Y."/>
            <person name="Wang C.M."/>
            <person name="Sakai Y."/>
            <person name="Abe K."/>
            <person name="Yokota A."/>
            <person name="Yabe S."/>
        </authorList>
    </citation>
    <scope>NUCLEOTIDE SEQUENCE [LARGE SCALE GENOMIC DNA]</scope>
    <source>
        <strain evidence="9 10">W12</strain>
    </source>
</reference>
<feature type="transmembrane region" description="Helical" evidence="7">
    <location>
        <begin position="163"/>
        <end position="189"/>
    </location>
</feature>
<keyword evidence="10" id="KW-1185">Reference proteome</keyword>
<organism evidence="9 10">
    <name type="scientific">Dictyobacter vulcani</name>
    <dbReference type="NCBI Taxonomy" id="2607529"/>
    <lineage>
        <taxon>Bacteria</taxon>
        <taxon>Bacillati</taxon>
        <taxon>Chloroflexota</taxon>
        <taxon>Ktedonobacteria</taxon>
        <taxon>Ktedonobacterales</taxon>
        <taxon>Dictyobacteraceae</taxon>
        <taxon>Dictyobacter</taxon>
    </lineage>
</organism>
<dbReference type="EMBL" id="BKZW01000005">
    <property type="protein sequence ID" value="GER91964.1"/>
    <property type="molecule type" value="Genomic_DNA"/>
</dbReference>
<keyword evidence="4 7" id="KW-0812">Transmembrane</keyword>
<evidence type="ECO:0000256" key="4">
    <source>
        <dbReference type="ARBA" id="ARBA00022692"/>
    </source>
</evidence>
<dbReference type="GO" id="GO:0022857">
    <property type="term" value="F:transmembrane transporter activity"/>
    <property type="evidence" value="ECO:0007669"/>
    <property type="project" value="InterPro"/>
</dbReference>
<dbReference type="InterPro" id="IPR011701">
    <property type="entry name" value="MFS"/>
</dbReference>
<comment type="subcellular location">
    <subcellularLocation>
        <location evidence="1">Cell membrane</location>
        <topology evidence="1">Multi-pass membrane protein</topology>
    </subcellularLocation>
</comment>
<sequence>MQGTPINTGNLNLTPGESQLDSAPAFIPPARPQKQVTATLSFLSACIALLMTGFGIIIPVYPQRLQALGLGAETLALMEGGFGLGMFLFSTPMGTLAWRIGRKPVVLLSLSGFVLTNVFLAFVNLPPLFIVVRFVEGALAAGFMPASMAMVGDILPVKRQGRWIGIMTTAQAAGIALGPGIGGFLYQAWGFTTPFLLTSGLALIASLLALVMLPETLPLVVRASILTQQKSSQNQEKTAASTGTQSVRKLLWLFAAFVLIDFGITFTYPFTLPQYPFFFEKVLHYNAAQYGLIISMYGLSLAVFPLLLGRLSELLPKKTLIVLGCVLESALNLGMLFLHQYALLIAAAVITGLGIALLAPALGTAYLSATTDQNRSQVMGIRGSALSLAVLLAPLTQAAVSHWITPQISFAIGGVLALFIALFAAITLKKHVIRAFLVGTLETFSD</sequence>
<evidence type="ECO:0000259" key="8">
    <source>
        <dbReference type="PROSITE" id="PS50850"/>
    </source>
</evidence>
<dbReference type="Proteomes" id="UP000326912">
    <property type="component" value="Unassembled WGS sequence"/>
</dbReference>
<dbReference type="InterPro" id="IPR036259">
    <property type="entry name" value="MFS_trans_sf"/>
</dbReference>
<evidence type="ECO:0000256" key="1">
    <source>
        <dbReference type="ARBA" id="ARBA00004651"/>
    </source>
</evidence>
<dbReference type="PROSITE" id="PS50850">
    <property type="entry name" value="MFS"/>
    <property type="match status" value="1"/>
</dbReference>
<dbReference type="InterPro" id="IPR020846">
    <property type="entry name" value="MFS_dom"/>
</dbReference>